<gene>
    <name evidence="1" type="ORF">GTA08_BOTSDO01662</name>
</gene>
<protein>
    <recommendedName>
        <fullName evidence="3">Transposase MuDR plant domain-containing protein</fullName>
    </recommendedName>
</protein>
<name>A0A8H4N9H1_9PEZI</name>
<dbReference type="EMBL" id="WWBZ02000001">
    <property type="protein sequence ID" value="KAF4314095.1"/>
    <property type="molecule type" value="Genomic_DNA"/>
</dbReference>
<accession>A0A8H4N9H1</accession>
<evidence type="ECO:0000313" key="1">
    <source>
        <dbReference type="EMBL" id="KAF4314095.1"/>
    </source>
</evidence>
<dbReference type="Proteomes" id="UP000572817">
    <property type="component" value="Unassembled WGS sequence"/>
</dbReference>
<keyword evidence="2" id="KW-1185">Reference proteome</keyword>
<evidence type="ECO:0008006" key="3">
    <source>
        <dbReference type="Google" id="ProtNLM"/>
    </source>
</evidence>
<sequence>MSLAKLPAVGSTFPSVQEGAKAVRLAVAQAQESLELPTKYNNRVRWAASCKDPSCAFSVRIRKKVDGRAHVIESRDHTCSRLTHVNSKQVTSREALIETVKPYLRHRPCAKQAELENWVFMMTGVKPHYKQLRRATLEATAALTINKSCPLPPTGSDMVPMPTESALPIRLTPLR</sequence>
<reference evidence="1" key="1">
    <citation type="submission" date="2020-04" db="EMBL/GenBank/DDBJ databases">
        <title>Genome Assembly and Annotation of Botryosphaeria dothidea sdau 11-99, a Latent Pathogen of Apple Fruit Ring Rot in China.</title>
        <authorList>
            <person name="Yu C."/>
            <person name="Diao Y."/>
            <person name="Lu Q."/>
            <person name="Zhao J."/>
            <person name="Cui S."/>
            <person name="Peng C."/>
            <person name="He B."/>
            <person name="Liu H."/>
        </authorList>
    </citation>
    <scope>NUCLEOTIDE SEQUENCE [LARGE SCALE GENOMIC DNA]</scope>
    <source>
        <strain evidence="1">Sdau11-99</strain>
    </source>
</reference>
<dbReference type="AlphaFoldDB" id="A0A8H4N9H1"/>
<organism evidence="1 2">
    <name type="scientific">Botryosphaeria dothidea</name>
    <dbReference type="NCBI Taxonomy" id="55169"/>
    <lineage>
        <taxon>Eukaryota</taxon>
        <taxon>Fungi</taxon>
        <taxon>Dikarya</taxon>
        <taxon>Ascomycota</taxon>
        <taxon>Pezizomycotina</taxon>
        <taxon>Dothideomycetes</taxon>
        <taxon>Dothideomycetes incertae sedis</taxon>
        <taxon>Botryosphaeriales</taxon>
        <taxon>Botryosphaeriaceae</taxon>
        <taxon>Botryosphaeria</taxon>
    </lineage>
</organism>
<comment type="caution">
    <text evidence="1">The sequence shown here is derived from an EMBL/GenBank/DDBJ whole genome shotgun (WGS) entry which is preliminary data.</text>
</comment>
<proteinExistence type="predicted"/>
<evidence type="ECO:0000313" key="2">
    <source>
        <dbReference type="Proteomes" id="UP000572817"/>
    </source>
</evidence>